<accession>A0A242L054</accession>
<feature type="binding site" evidence="8">
    <location>
        <position position="400"/>
    </location>
    <ligand>
        <name>[4Fe-4S] cluster</name>
        <dbReference type="ChEBI" id="CHEBI:49883"/>
        <label>2</label>
    </ligand>
</feature>
<keyword evidence="3 8" id="KW-0479">Metal-binding</keyword>
<feature type="domain" description="4Fe-4S ferredoxin-type" evidence="9">
    <location>
        <begin position="388"/>
        <end position="417"/>
    </location>
</feature>
<dbReference type="EC" id="7.-.-.-" evidence="8"/>
<dbReference type="NCBIfam" id="TIGR01945">
    <property type="entry name" value="rnfC"/>
    <property type="match status" value="1"/>
</dbReference>
<dbReference type="Pfam" id="PF10531">
    <property type="entry name" value="SLBB"/>
    <property type="match status" value="1"/>
</dbReference>
<sequence length="429" mass="46982">MKLIVKKRLNGVYLDKNKHTAQQAIEKLTPPKKIILPMSMHLGKPAKVVVEVGDKVAIGTLIGEKDGRISANVHSSVAGVVKKIEERMVNHQLTKVVIIENDFSDRIELLHTKNKDLHSIVANAGIIGMGGAGFPTDIKLLPQEEQKIHTLIINAAECEPSITSDRRLLIEDTEQMIKSIQMILDTYQIPKARIAIEKSSVQVIEHLHKYLIDPRIQLHILGDLYPQGAEKLVIKHVLSQEIPKGKLPFDVGVITLNVATIHSIFSATLKQVASFERVVTVSGTPIKEGKNLRVRIGTPVEELIDACGGFVSSPLKVLNGGPMMGKLIQSLDEPVTKTTNLILALSAAEAMIPKEQKCIKCSECVNACPIGLHPILISQAYRHQDLQTAEQLGALNCLECGACSFICPSKIDLLKDIRAVKNQIMEAKG</sequence>
<keyword evidence="1 8" id="KW-0813">Transport</keyword>
<protein>
    <recommendedName>
        <fullName evidence="8">Ion-translocating oxidoreductase complex subunit C</fullName>
        <ecNumber evidence="8">7.-.-.-</ecNumber>
    </recommendedName>
    <alternativeName>
        <fullName evidence="8">Rnf electron transport complex subunit C</fullName>
    </alternativeName>
</protein>
<comment type="function">
    <text evidence="8">Part of a membrane-bound complex that couples electron transfer with translocation of ions across the membrane.</text>
</comment>
<feature type="binding site" evidence="8">
    <location>
        <position position="358"/>
    </location>
    <ligand>
        <name>[4Fe-4S] cluster</name>
        <dbReference type="ChEBI" id="CHEBI:49883"/>
        <label>1</label>
    </ligand>
</feature>
<feature type="binding site" evidence="8">
    <location>
        <position position="397"/>
    </location>
    <ligand>
        <name>[4Fe-4S] cluster</name>
        <dbReference type="ChEBI" id="CHEBI:49883"/>
        <label>2</label>
    </ligand>
</feature>
<dbReference type="RefSeq" id="WP_086334796.1">
    <property type="nucleotide sequence ID" value="NZ_NGMS01000001.1"/>
</dbReference>
<evidence type="ECO:0000313" key="10">
    <source>
        <dbReference type="EMBL" id="OTP27576.1"/>
    </source>
</evidence>
<dbReference type="HAMAP" id="MF_00461">
    <property type="entry name" value="RsxC_RnfC"/>
    <property type="match status" value="1"/>
</dbReference>
<dbReference type="PANTHER" id="PTHR43034:SF2">
    <property type="entry name" value="ION-TRANSLOCATING OXIDOREDUCTASE COMPLEX SUBUNIT C"/>
    <property type="match status" value="1"/>
</dbReference>
<dbReference type="Proteomes" id="UP000195024">
    <property type="component" value="Unassembled WGS sequence"/>
</dbReference>
<dbReference type="EMBL" id="NGMS01000001">
    <property type="protein sequence ID" value="OTP27576.1"/>
    <property type="molecule type" value="Genomic_DNA"/>
</dbReference>
<keyword evidence="8" id="KW-1278">Translocase</keyword>
<reference evidence="10 11" key="1">
    <citation type="submission" date="2017-05" db="EMBL/GenBank/DDBJ databases">
        <title>The Genome Sequence of Enterococcus mundtii 6B1_DIV0119.</title>
        <authorList>
            <consortium name="The Broad Institute Genomics Platform"/>
            <consortium name="The Broad Institute Genomic Center for Infectious Diseases"/>
            <person name="Earl A."/>
            <person name="Manson A."/>
            <person name="Schwartman J."/>
            <person name="Gilmore M."/>
            <person name="Abouelleil A."/>
            <person name="Cao P."/>
            <person name="Chapman S."/>
            <person name="Cusick C."/>
            <person name="Shea T."/>
            <person name="Young S."/>
            <person name="Neafsey D."/>
            <person name="Nusbaum C."/>
            <person name="Birren B."/>
        </authorList>
    </citation>
    <scope>NUCLEOTIDE SEQUENCE [LARGE SCALE GENOMIC DNA]</scope>
    <source>
        <strain evidence="10 11">6B1_DIV0119</strain>
    </source>
</reference>
<evidence type="ECO:0000256" key="8">
    <source>
        <dbReference type="HAMAP-Rule" id="MF_00461"/>
    </source>
</evidence>
<dbReference type="Pfam" id="PF01512">
    <property type="entry name" value="Complex1_51K"/>
    <property type="match status" value="1"/>
</dbReference>
<dbReference type="InterPro" id="IPR019554">
    <property type="entry name" value="Soluble_ligand-bd"/>
</dbReference>
<comment type="similarity">
    <text evidence="8">Belongs to the 4Fe4S bacterial-type ferredoxin family. RnfC subfamily.</text>
</comment>
<dbReference type="InterPro" id="IPR037225">
    <property type="entry name" value="Nuo51_FMN-bd_sf"/>
</dbReference>
<dbReference type="PANTHER" id="PTHR43034">
    <property type="entry name" value="ION-TRANSLOCATING OXIDOREDUCTASE COMPLEX SUBUNIT C"/>
    <property type="match status" value="1"/>
</dbReference>
<evidence type="ECO:0000256" key="3">
    <source>
        <dbReference type="ARBA" id="ARBA00022723"/>
    </source>
</evidence>
<feature type="binding site" evidence="8">
    <location>
        <position position="407"/>
    </location>
    <ligand>
        <name>[4Fe-4S] cluster</name>
        <dbReference type="ChEBI" id="CHEBI:49883"/>
        <label>1</label>
    </ligand>
</feature>
<dbReference type="InterPro" id="IPR011538">
    <property type="entry name" value="Nuo51_FMN-bd"/>
</dbReference>
<evidence type="ECO:0000259" key="9">
    <source>
        <dbReference type="PROSITE" id="PS51379"/>
    </source>
</evidence>
<dbReference type="InterPro" id="IPR009051">
    <property type="entry name" value="Helical_ferredxn"/>
</dbReference>
<comment type="caution">
    <text evidence="10">The sequence shown here is derived from an EMBL/GenBank/DDBJ whole genome shotgun (WGS) entry which is preliminary data.</text>
</comment>
<evidence type="ECO:0000256" key="5">
    <source>
        <dbReference type="ARBA" id="ARBA00022982"/>
    </source>
</evidence>
<dbReference type="GO" id="GO:0005886">
    <property type="term" value="C:plasma membrane"/>
    <property type="evidence" value="ECO:0007669"/>
    <property type="project" value="UniProtKB-SubCell"/>
</dbReference>
<dbReference type="InterPro" id="IPR026902">
    <property type="entry name" value="RnfC_N"/>
</dbReference>
<feature type="binding site" evidence="8">
    <location>
        <position position="364"/>
    </location>
    <ligand>
        <name>[4Fe-4S] cluster</name>
        <dbReference type="ChEBI" id="CHEBI:49883"/>
        <label>1</label>
    </ligand>
</feature>
<feature type="binding site" evidence="8">
    <location>
        <position position="368"/>
    </location>
    <ligand>
        <name>[4Fe-4S] cluster</name>
        <dbReference type="ChEBI" id="CHEBI:49883"/>
        <label>2</label>
    </ligand>
</feature>
<evidence type="ECO:0000256" key="1">
    <source>
        <dbReference type="ARBA" id="ARBA00022448"/>
    </source>
</evidence>
<dbReference type="InterPro" id="IPR010208">
    <property type="entry name" value="Ion_transpt_RnfC/RsxC"/>
</dbReference>
<dbReference type="InterPro" id="IPR017896">
    <property type="entry name" value="4Fe4S_Fe-S-bd"/>
</dbReference>
<keyword evidence="8" id="KW-1003">Cell membrane</keyword>
<proteinExistence type="inferred from homology"/>
<dbReference type="GO" id="GO:0046872">
    <property type="term" value="F:metal ion binding"/>
    <property type="evidence" value="ECO:0007669"/>
    <property type="project" value="UniProtKB-KW"/>
</dbReference>
<dbReference type="SUPFAM" id="SSF142019">
    <property type="entry name" value="Nqo1 FMN-binding domain-like"/>
    <property type="match status" value="1"/>
</dbReference>
<dbReference type="Pfam" id="PF13375">
    <property type="entry name" value="RnfC_N"/>
    <property type="match status" value="1"/>
</dbReference>
<keyword evidence="2 8" id="KW-0004">4Fe-4S</keyword>
<dbReference type="Pfam" id="PF12838">
    <property type="entry name" value="Fer4_7"/>
    <property type="match status" value="1"/>
</dbReference>
<keyword evidence="7 8" id="KW-0411">Iron-sulfur</keyword>
<dbReference type="Gene3D" id="3.40.50.11540">
    <property type="entry name" value="NADH-ubiquinone oxidoreductase 51kDa subunit"/>
    <property type="match status" value="1"/>
</dbReference>
<feature type="binding site" evidence="8">
    <location>
        <position position="403"/>
    </location>
    <ligand>
        <name>[4Fe-4S] cluster</name>
        <dbReference type="ChEBI" id="CHEBI:49883"/>
        <label>2</label>
    </ligand>
</feature>
<evidence type="ECO:0000256" key="2">
    <source>
        <dbReference type="ARBA" id="ARBA00022485"/>
    </source>
</evidence>
<keyword evidence="5 8" id="KW-0249">Electron transport</keyword>
<dbReference type="GO" id="GO:0009055">
    <property type="term" value="F:electron transfer activity"/>
    <property type="evidence" value="ECO:0007669"/>
    <property type="project" value="InterPro"/>
</dbReference>
<comment type="subcellular location">
    <subcellularLocation>
        <location evidence="8">Cell membrane</location>
        <topology evidence="8">Peripheral membrane protein</topology>
    </subcellularLocation>
</comment>
<dbReference type="AlphaFoldDB" id="A0A242L054"/>
<evidence type="ECO:0000313" key="11">
    <source>
        <dbReference type="Proteomes" id="UP000195024"/>
    </source>
</evidence>
<organism evidence="10 11">
    <name type="scientific">Enterococcus mundtii</name>
    <dbReference type="NCBI Taxonomy" id="53346"/>
    <lineage>
        <taxon>Bacteria</taxon>
        <taxon>Bacillati</taxon>
        <taxon>Bacillota</taxon>
        <taxon>Bacilli</taxon>
        <taxon>Lactobacillales</taxon>
        <taxon>Enterococcaceae</taxon>
        <taxon>Enterococcus</taxon>
    </lineage>
</organism>
<dbReference type="GO" id="GO:0051539">
    <property type="term" value="F:4 iron, 4 sulfur cluster binding"/>
    <property type="evidence" value="ECO:0007669"/>
    <property type="project" value="UniProtKB-KW"/>
</dbReference>
<keyword evidence="4 8" id="KW-0677">Repeat</keyword>
<gene>
    <name evidence="8" type="primary">rnfC</name>
    <name evidence="10" type="ORF">A5802_001311</name>
</gene>
<comment type="cofactor">
    <cofactor evidence="8">
        <name>[4Fe-4S] cluster</name>
        <dbReference type="ChEBI" id="CHEBI:49883"/>
    </cofactor>
    <text evidence="8">Binds 2 [4Fe-4S] clusters per subunit.</text>
</comment>
<keyword evidence="6 8" id="KW-0408">Iron</keyword>
<dbReference type="PROSITE" id="PS00198">
    <property type="entry name" value="4FE4S_FER_1"/>
    <property type="match status" value="2"/>
</dbReference>
<comment type="subunit">
    <text evidence="8">The complex is composed of six subunits: RnfA, RnfB, RnfC, RnfD, RnfE and RnfG.</text>
</comment>
<evidence type="ECO:0000256" key="7">
    <source>
        <dbReference type="ARBA" id="ARBA00023014"/>
    </source>
</evidence>
<dbReference type="Gene3D" id="1.10.1060.10">
    <property type="entry name" value="Alpha-helical ferredoxin"/>
    <property type="match status" value="1"/>
</dbReference>
<dbReference type="NCBIfam" id="NF003454">
    <property type="entry name" value="PRK05035.1"/>
    <property type="match status" value="1"/>
</dbReference>
<feature type="binding site" evidence="8">
    <location>
        <position position="361"/>
    </location>
    <ligand>
        <name>[4Fe-4S] cluster</name>
        <dbReference type="ChEBI" id="CHEBI:49883"/>
        <label>1</label>
    </ligand>
</feature>
<evidence type="ECO:0000256" key="4">
    <source>
        <dbReference type="ARBA" id="ARBA00022737"/>
    </source>
</evidence>
<dbReference type="GO" id="GO:0022900">
    <property type="term" value="P:electron transport chain"/>
    <property type="evidence" value="ECO:0007669"/>
    <property type="project" value="UniProtKB-UniRule"/>
</dbReference>
<evidence type="ECO:0000256" key="6">
    <source>
        <dbReference type="ARBA" id="ARBA00023004"/>
    </source>
</evidence>
<dbReference type="SUPFAM" id="SSF46548">
    <property type="entry name" value="alpha-helical ferredoxin"/>
    <property type="match status" value="1"/>
</dbReference>
<dbReference type="InterPro" id="IPR017900">
    <property type="entry name" value="4Fe4S_Fe_S_CS"/>
</dbReference>
<dbReference type="PROSITE" id="PS51379">
    <property type="entry name" value="4FE4S_FER_2"/>
    <property type="match status" value="2"/>
</dbReference>
<keyword evidence="8" id="KW-0472">Membrane</keyword>
<feature type="domain" description="4Fe-4S ferredoxin-type" evidence="9">
    <location>
        <begin position="348"/>
        <end position="378"/>
    </location>
</feature>
<name>A0A242L054_ENTMU</name>